<gene>
    <name evidence="1" type="ORF">MetfoDRAFT_1488</name>
</gene>
<evidence type="ECO:0000313" key="2">
    <source>
        <dbReference type="Proteomes" id="UP000003706"/>
    </source>
</evidence>
<dbReference type="Proteomes" id="UP000003706">
    <property type="component" value="Unassembled WGS sequence"/>
</dbReference>
<dbReference type="OrthoDB" id="65613at2157"/>
<organism evidence="1 2">
    <name type="scientific">Methanotorris formicicus Mc-S-70</name>
    <dbReference type="NCBI Taxonomy" id="647171"/>
    <lineage>
        <taxon>Archaea</taxon>
        <taxon>Methanobacteriati</taxon>
        <taxon>Methanobacteriota</taxon>
        <taxon>Methanomada group</taxon>
        <taxon>Methanococci</taxon>
        <taxon>Methanococcales</taxon>
        <taxon>Methanocaldococcaceae</taxon>
        <taxon>Methanotorris</taxon>
    </lineage>
</organism>
<dbReference type="PROSITE" id="PS51257">
    <property type="entry name" value="PROKAR_LIPOPROTEIN"/>
    <property type="match status" value="1"/>
</dbReference>
<proteinExistence type="predicted"/>
<dbReference type="EMBL" id="AGJL01000041">
    <property type="protein sequence ID" value="EHP84984.1"/>
    <property type="molecule type" value="Genomic_DNA"/>
</dbReference>
<dbReference type="AlphaFoldDB" id="H1L0B4"/>
<name>H1L0B4_9EURY</name>
<sequence>MDVKKITLVTIFLLFFCGCVETLSVKEVVDNSPYAHFVYLSKDAVNEFIKENPDLIKDTEIPKDLLSIITSFMTGIYINKDNQNQIAIKTPLWILGKIYQNENIIADNGYILINTKSITKPNPKFRDYLPNYNDIVFYDKDMAMSIKIDTNTHIGLVTERNENLKKILKGLKSIGKIKVINTSVTEKDGYIIADITCEPIPLNINYIRENMNLNLKPPITVEVSGWEKVSENEYKKDPHFIKVYIFPVNEETMKELINEQISDEMSNLKKVKDLKYKDWNIEEYMKDNIGIYIGYKEVEYGTVCIITDSLGNLDDVEIHLT</sequence>
<evidence type="ECO:0000313" key="1">
    <source>
        <dbReference type="EMBL" id="EHP84984.1"/>
    </source>
</evidence>
<reference evidence="1 2" key="1">
    <citation type="submission" date="2011-09" db="EMBL/GenBank/DDBJ databases">
        <title>The draft genome of Methanotorris formicicus Mc-S-70.</title>
        <authorList>
            <consortium name="US DOE Joint Genome Institute (JGI-PGF)"/>
            <person name="Lucas S."/>
            <person name="Han J."/>
            <person name="Lapidus A."/>
            <person name="Cheng J.-F."/>
            <person name="Goodwin L."/>
            <person name="Pitluck S."/>
            <person name="Peters L."/>
            <person name="Land M.L."/>
            <person name="Hauser L."/>
            <person name="Sieprawska-Lupa M."/>
            <person name="Takai K."/>
            <person name="Miyazaki J."/>
            <person name="Whitman W."/>
            <person name="Woyke T.J."/>
        </authorList>
    </citation>
    <scope>NUCLEOTIDE SEQUENCE [LARGE SCALE GENOMIC DNA]</scope>
    <source>
        <strain evidence="1 2">Mc-S-70</strain>
    </source>
</reference>
<keyword evidence="2" id="KW-1185">Reference proteome</keyword>
<accession>H1L0B4</accession>
<dbReference type="RefSeq" id="WP_007044916.1">
    <property type="nucleotide sequence ID" value="NZ_AGJL01000041.1"/>
</dbReference>
<comment type="caution">
    <text evidence="1">The sequence shown here is derived from an EMBL/GenBank/DDBJ whole genome shotgun (WGS) entry which is preliminary data.</text>
</comment>
<protein>
    <submittedName>
        <fullName evidence="1">Uncharacterized protein</fullName>
    </submittedName>
</protein>
<dbReference type="STRING" id="647171.MetfoDRAFT_1488"/>